<evidence type="ECO:0000256" key="1">
    <source>
        <dbReference type="ARBA" id="ARBA00022729"/>
    </source>
</evidence>
<gene>
    <name evidence="4" type="ORF">IFK94_10110</name>
</gene>
<feature type="domain" description="Soluble ligand binding" evidence="3">
    <location>
        <begin position="307"/>
        <end position="350"/>
    </location>
</feature>
<proteinExistence type="predicted"/>
<dbReference type="Gene3D" id="3.10.560.10">
    <property type="entry name" value="Outer membrane lipoprotein wza domain like"/>
    <property type="match status" value="1"/>
</dbReference>
<name>A0A8J6Y3B6_9BACT</name>
<protein>
    <submittedName>
        <fullName evidence="4">Polysaccharide biosynthesis/export family protein</fullName>
    </submittedName>
</protein>
<evidence type="ECO:0000313" key="5">
    <source>
        <dbReference type="Proteomes" id="UP000648239"/>
    </source>
</evidence>
<dbReference type="EMBL" id="JACXWD010000032">
    <property type="protein sequence ID" value="MBD3868464.1"/>
    <property type="molecule type" value="Genomic_DNA"/>
</dbReference>
<dbReference type="PANTHER" id="PTHR33619">
    <property type="entry name" value="POLYSACCHARIDE EXPORT PROTEIN GFCE-RELATED"/>
    <property type="match status" value="1"/>
</dbReference>
<dbReference type="Pfam" id="PF10531">
    <property type="entry name" value="SLBB"/>
    <property type="match status" value="2"/>
</dbReference>
<comment type="caution">
    <text evidence="4">The sequence shown here is derived from an EMBL/GenBank/DDBJ whole genome shotgun (WGS) entry which is preliminary data.</text>
</comment>
<dbReference type="InterPro" id="IPR003715">
    <property type="entry name" value="Poly_export_N"/>
</dbReference>
<feature type="domain" description="Polysaccharide export protein N-terminal" evidence="2">
    <location>
        <begin position="141"/>
        <end position="215"/>
    </location>
</feature>
<dbReference type="Pfam" id="PF02563">
    <property type="entry name" value="Poly_export"/>
    <property type="match status" value="1"/>
</dbReference>
<keyword evidence="1" id="KW-0732">Signal</keyword>
<dbReference type="Gene3D" id="3.30.1950.10">
    <property type="entry name" value="wza like domain"/>
    <property type="match status" value="1"/>
</dbReference>
<dbReference type="AlphaFoldDB" id="A0A8J6Y3B6"/>
<reference evidence="4 5" key="1">
    <citation type="submission" date="2020-08" db="EMBL/GenBank/DDBJ databases">
        <title>Acidobacteriota in marine sediments use diverse sulfur dissimilation pathways.</title>
        <authorList>
            <person name="Wasmund K."/>
        </authorList>
    </citation>
    <scope>NUCLEOTIDE SEQUENCE [LARGE SCALE GENOMIC DNA]</scope>
    <source>
        <strain evidence="4">MAG AM4</strain>
    </source>
</reference>
<feature type="domain" description="Soluble ligand binding" evidence="3">
    <location>
        <begin position="225"/>
        <end position="264"/>
    </location>
</feature>
<dbReference type="InterPro" id="IPR049712">
    <property type="entry name" value="Poly_export"/>
</dbReference>
<organism evidence="4 5">
    <name type="scientific">Candidatus Polarisedimenticola svalbardensis</name>
    <dbReference type="NCBI Taxonomy" id="2886004"/>
    <lineage>
        <taxon>Bacteria</taxon>
        <taxon>Pseudomonadati</taxon>
        <taxon>Acidobacteriota</taxon>
        <taxon>Candidatus Polarisedimenticolia</taxon>
        <taxon>Candidatus Polarisedimenticolales</taxon>
        <taxon>Candidatus Polarisedimenticolaceae</taxon>
        <taxon>Candidatus Polarisedimenticola</taxon>
    </lineage>
</organism>
<evidence type="ECO:0000259" key="2">
    <source>
        <dbReference type="Pfam" id="PF02563"/>
    </source>
</evidence>
<evidence type="ECO:0000259" key="3">
    <source>
        <dbReference type="Pfam" id="PF10531"/>
    </source>
</evidence>
<dbReference type="InterPro" id="IPR019554">
    <property type="entry name" value="Soluble_ligand-bd"/>
</dbReference>
<sequence>MKRRAFSADWRSAGFSRGLMILLAVVVFLPGSAGENDVTAGSAGPAELSFSIPEGMIPNVGVSLEEGGLTVRLPPGAGVPEDIVAESRGLAVSGNLHHEPDGSLRYEIRLAYGTLDQVLIFPGYLVLRLRSQPGAGPGGASARQYHLGVDDRIQITVGGHADLQTLVVVRSNGMISAPLVGEVQAAGRAVQELAGEIADLLEADFLVNPQVDVEVLDYNSQWVLVTGQVVSPKRVFLQGGTTLKEVIAEAGGLTSFAGSRILVAASLEEAGGGRPPLVVDRRDFEAGRTHVFPRHGSIVNVEKIDYAFIQGEIRSSGTVLLEPGMTLLKAIAISGGMTEWADRKHIRVLDGEGGLPARVYNLKRIQDQKDPDPLIEKGQMIIIPRRFL</sequence>
<dbReference type="Proteomes" id="UP000648239">
    <property type="component" value="Unassembled WGS sequence"/>
</dbReference>
<accession>A0A8J6Y3B6</accession>
<dbReference type="PANTHER" id="PTHR33619:SF3">
    <property type="entry name" value="POLYSACCHARIDE EXPORT PROTEIN GFCE-RELATED"/>
    <property type="match status" value="1"/>
</dbReference>
<dbReference type="GO" id="GO:0015159">
    <property type="term" value="F:polysaccharide transmembrane transporter activity"/>
    <property type="evidence" value="ECO:0007669"/>
    <property type="project" value="InterPro"/>
</dbReference>
<evidence type="ECO:0000313" key="4">
    <source>
        <dbReference type="EMBL" id="MBD3868464.1"/>
    </source>
</evidence>